<reference evidence="10" key="1">
    <citation type="journal article" date="2019" name="Int. J. Syst. Evol. Microbiol.">
        <title>The Global Catalogue of Microorganisms (GCM) 10K type strain sequencing project: providing services to taxonomists for standard genome sequencing and annotation.</title>
        <authorList>
            <consortium name="The Broad Institute Genomics Platform"/>
            <consortium name="The Broad Institute Genome Sequencing Center for Infectious Disease"/>
            <person name="Wu L."/>
            <person name="Ma J."/>
        </authorList>
    </citation>
    <scope>NUCLEOTIDE SEQUENCE [LARGE SCALE GENOMIC DNA]</scope>
    <source>
        <strain evidence="10">JCM 12165</strain>
    </source>
</reference>
<evidence type="ECO:0000256" key="2">
    <source>
        <dbReference type="ARBA" id="ARBA00022448"/>
    </source>
</evidence>
<comment type="caution">
    <text evidence="9">The sequence shown here is derived from an EMBL/GenBank/DDBJ whole genome shotgun (WGS) entry which is preliminary data.</text>
</comment>
<evidence type="ECO:0000256" key="4">
    <source>
        <dbReference type="ARBA" id="ARBA00022692"/>
    </source>
</evidence>
<feature type="transmembrane region" description="Helical" evidence="7">
    <location>
        <begin position="386"/>
        <end position="407"/>
    </location>
</feature>
<keyword evidence="5 7" id="KW-1133">Transmembrane helix</keyword>
<name>A0ABW4FX29_9PSEU</name>
<dbReference type="SUPFAM" id="SSF103473">
    <property type="entry name" value="MFS general substrate transporter"/>
    <property type="match status" value="1"/>
</dbReference>
<evidence type="ECO:0000256" key="5">
    <source>
        <dbReference type="ARBA" id="ARBA00022989"/>
    </source>
</evidence>
<dbReference type="Pfam" id="PF07690">
    <property type="entry name" value="MFS_1"/>
    <property type="match status" value="1"/>
</dbReference>
<evidence type="ECO:0000313" key="9">
    <source>
        <dbReference type="EMBL" id="MFD1534890.1"/>
    </source>
</evidence>
<dbReference type="Proteomes" id="UP001597145">
    <property type="component" value="Unassembled WGS sequence"/>
</dbReference>
<feature type="transmembrane region" description="Helical" evidence="7">
    <location>
        <begin position="227"/>
        <end position="251"/>
    </location>
</feature>
<evidence type="ECO:0000256" key="1">
    <source>
        <dbReference type="ARBA" id="ARBA00004651"/>
    </source>
</evidence>
<evidence type="ECO:0000256" key="7">
    <source>
        <dbReference type="SAM" id="Phobius"/>
    </source>
</evidence>
<sequence length="414" mass="43549">MVVSSVAGNIIEQYDFLLYGFIATLAFGPLFFPTFSPLAATLASLSTFAVGFVARPLGSIVCGHYGDRIGRKSMLVMTLSVAGGSTFLMGLLPTYESIGGWAPVLLVSLRFLQGFSFGGEYGGAVLMVAESAPAARRGFYSGFVPAGSPAGLFLAALAVLLVSAMPRDAFLVWGWRLPFLFSIVLVLIGLIIRLTVDETPVFAAVRSTTTTEKMPVIAVLRRNPGRILLASGVSFGFGTLLYVSIVFLITYGTGTLGLSATPFLVGILVGSVAMIGTILWSCTVSDRVGRRPVIIGGAMLLAVLAFPFFWLIDSGSAPLIWLGMAIVLAAGGAVYGPLAPMISELFSTRLRYSGASLGYQLGQTIGGGFSPLIAAWLLAWSGGQSWIVSLYLLLAALVAAASTYFLVETARTEL</sequence>
<dbReference type="PANTHER" id="PTHR43045:SF1">
    <property type="entry name" value="SHIKIMATE TRANSPORTER"/>
    <property type="match status" value="1"/>
</dbReference>
<feature type="transmembrane region" description="Helical" evidence="7">
    <location>
        <begin position="16"/>
        <end position="32"/>
    </location>
</feature>
<dbReference type="InterPro" id="IPR036259">
    <property type="entry name" value="MFS_trans_sf"/>
</dbReference>
<feature type="transmembrane region" description="Helical" evidence="7">
    <location>
        <begin position="263"/>
        <end position="281"/>
    </location>
</feature>
<keyword evidence="6 7" id="KW-0472">Membrane</keyword>
<dbReference type="RefSeq" id="WP_343982791.1">
    <property type="nucleotide sequence ID" value="NZ_BAAAJG010000015.1"/>
</dbReference>
<evidence type="ECO:0000313" key="10">
    <source>
        <dbReference type="Proteomes" id="UP001597145"/>
    </source>
</evidence>
<dbReference type="PROSITE" id="PS50850">
    <property type="entry name" value="MFS"/>
    <property type="match status" value="1"/>
</dbReference>
<dbReference type="CDD" id="cd17369">
    <property type="entry name" value="MFS_ShiA_like"/>
    <property type="match status" value="1"/>
</dbReference>
<evidence type="ECO:0000256" key="6">
    <source>
        <dbReference type="ARBA" id="ARBA00023136"/>
    </source>
</evidence>
<gene>
    <name evidence="9" type="ORF">ACFSCY_36305</name>
</gene>
<keyword evidence="3" id="KW-1003">Cell membrane</keyword>
<organism evidence="9 10">
    <name type="scientific">Pseudonocardia aurantiaca</name>
    <dbReference type="NCBI Taxonomy" id="75290"/>
    <lineage>
        <taxon>Bacteria</taxon>
        <taxon>Bacillati</taxon>
        <taxon>Actinomycetota</taxon>
        <taxon>Actinomycetes</taxon>
        <taxon>Pseudonocardiales</taxon>
        <taxon>Pseudonocardiaceae</taxon>
        <taxon>Pseudonocardia</taxon>
    </lineage>
</organism>
<dbReference type="InterPro" id="IPR011701">
    <property type="entry name" value="MFS"/>
</dbReference>
<dbReference type="PANTHER" id="PTHR43045">
    <property type="entry name" value="SHIKIMATE TRANSPORTER"/>
    <property type="match status" value="1"/>
</dbReference>
<feature type="transmembrane region" description="Helical" evidence="7">
    <location>
        <begin position="318"/>
        <end position="338"/>
    </location>
</feature>
<dbReference type="InterPro" id="IPR020846">
    <property type="entry name" value="MFS_dom"/>
</dbReference>
<comment type="subcellular location">
    <subcellularLocation>
        <location evidence="1">Cell membrane</location>
        <topology evidence="1">Multi-pass membrane protein</topology>
    </subcellularLocation>
</comment>
<evidence type="ECO:0000259" key="8">
    <source>
        <dbReference type="PROSITE" id="PS50850"/>
    </source>
</evidence>
<feature type="transmembrane region" description="Helical" evidence="7">
    <location>
        <begin position="74"/>
        <end position="92"/>
    </location>
</feature>
<dbReference type="EMBL" id="JBHUCP010000047">
    <property type="protein sequence ID" value="MFD1534890.1"/>
    <property type="molecule type" value="Genomic_DNA"/>
</dbReference>
<evidence type="ECO:0000256" key="3">
    <source>
        <dbReference type="ARBA" id="ARBA00022475"/>
    </source>
</evidence>
<feature type="transmembrane region" description="Helical" evidence="7">
    <location>
        <begin position="98"/>
        <end position="118"/>
    </location>
</feature>
<feature type="transmembrane region" description="Helical" evidence="7">
    <location>
        <begin position="293"/>
        <end position="312"/>
    </location>
</feature>
<keyword evidence="4 7" id="KW-0812">Transmembrane</keyword>
<dbReference type="Gene3D" id="1.20.1250.20">
    <property type="entry name" value="MFS general substrate transporter like domains"/>
    <property type="match status" value="2"/>
</dbReference>
<accession>A0ABW4FX29</accession>
<keyword evidence="10" id="KW-1185">Reference proteome</keyword>
<feature type="transmembrane region" description="Helical" evidence="7">
    <location>
        <begin position="38"/>
        <end position="62"/>
    </location>
</feature>
<feature type="domain" description="Major facilitator superfamily (MFS) profile" evidence="8">
    <location>
        <begin position="1"/>
        <end position="411"/>
    </location>
</feature>
<proteinExistence type="predicted"/>
<feature type="transmembrane region" description="Helical" evidence="7">
    <location>
        <begin position="177"/>
        <end position="196"/>
    </location>
</feature>
<protein>
    <submittedName>
        <fullName evidence="9">MFS transporter</fullName>
    </submittedName>
</protein>
<keyword evidence="2" id="KW-0813">Transport</keyword>
<feature type="transmembrane region" description="Helical" evidence="7">
    <location>
        <begin position="139"/>
        <end position="165"/>
    </location>
</feature>
<feature type="transmembrane region" description="Helical" evidence="7">
    <location>
        <begin position="359"/>
        <end position="380"/>
    </location>
</feature>